<dbReference type="CDD" id="cd01671">
    <property type="entry name" value="CARD"/>
    <property type="match status" value="1"/>
</dbReference>
<dbReference type="InterPro" id="IPR011029">
    <property type="entry name" value="DEATH-like_dom_sf"/>
</dbReference>
<feature type="region of interest" description="Disordered" evidence="1">
    <location>
        <begin position="90"/>
        <end position="122"/>
    </location>
</feature>
<dbReference type="OrthoDB" id="6093024at2759"/>
<dbReference type="OMA" id="TIQRMEY"/>
<dbReference type="GO" id="GO:0002020">
    <property type="term" value="F:protease binding"/>
    <property type="evidence" value="ECO:0007669"/>
    <property type="project" value="InterPro"/>
</dbReference>
<dbReference type="KEGG" id="aplc:110982481"/>
<name>A0A8B7YTI0_ACAPL</name>
<dbReference type="Gene3D" id="1.10.533.10">
    <property type="entry name" value="Death Domain, Fas"/>
    <property type="match status" value="1"/>
</dbReference>
<protein>
    <submittedName>
        <fullName evidence="4">Caspase-2-like</fullName>
    </submittedName>
</protein>
<dbReference type="AlphaFoldDB" id="A0A8B7YTI0"/>
<dbReference type="GeneID" id="110982481"/>
<dbReference type="Pfam" id="PF00619">
    <property type="entry name" value="CARD"/>
    <property type="match status" value="1"/>
</dbReference>
<proteinExistence type="predicted"/>
<dbReference type="Proteomes" id="UP000694845">
    <property type="component" value="Unplaced"/>
</dbReference>
<dbReference type="SMART" id="SM00114">
    <property type="entry name" value="CARD"/>
    <property type="match status" value="1"/>
</dbReference>
<dbReference type="PROSITE" id="PS50209">
    <property type="entry name" value="CARD"/>
    <property type="match status" value="1"/>
</dbReference>
<evidence type="ECO:0000313" key="3">
    <source>
        <dbReference type="Proteomes" id="UP000694845"/>
    </source>
</evidence>
<organism evidence="3 4">
    <name type="scientific">Acanthaster planci</name>
    <name type="common">Crown-of-thorns starfish</name>
    <dbReference type="NCBI Taxonomy" id="133434"/>
    <lineage>
        <taxon>Eukaryota</taxon>
        <taxon>Metazoa</taxon>
        <taxon>Echinodermata</taxon>
        <taxon>Eleutherozoa</taxon>
        <taxon>Asterozoa</taxon>
        <taxon>Asteroidea</taxon>
        <taxon>Valvatacea</taxon>
        <taxon>Valvatida</taxon>
        <taxon>Acanthasteridae</taxon>
        <taxon>Acanthaster</taxon>
    </lineage>
</organism>
<dbReference type="RefSeq" id="XP_022096599.1">
    <property type="nucleotide sequence ID" value="XM_022240907.1"/>
</dbReference>
<evidence type="ECO:0000259" key="2">
    <source>
        <dbReference type="PROSITE" id="PS50209"/>
    </source>
</evidence>
<evidence type="ECO:0000313" key="4">
    <source>
        <dbReference type="RefSeq" id="XP_022096599.1"/>
    </source>
</evidence>
<accession>A0A8B7YTI0</accession>
<gene>
    <name evidence="4" type="primary">LOC110982481</name>
</gene>
<keyword evidence="3" id="KW-1185">Reference proteome</keyword>
<dbReference type="InterPro" id="IPR001315">
    <property type="entry name" value="CARD"/>
</dbReference>
<dbReference type="GO" id="GO:0042981">
    <property type="term" value="P:regulation of apoptotic process"/>
    <property type="evidence" value="ECO:0007669"/>
    <property type="project" value="InterPro"/>
</dbReference>
<feature type="domain" description="CARD" evidence="2">
    <location>
        <begin position="1"/>
        <end position="77"/>
    </location>
</feature>
<sequence>MDETDKMRLRKNRKVLVENITPKEILDHLIQEGIFTPEICDEISRDTRQDQVRKILNELEKKGSNAFGAFCDSLRETRHYGYLVDALENTNIDEPDMAPPKHEENSASGEGDGTSKTHTTPTIQRMEYNIIGDKNLTMIGSNVTVHNQKPEN</sequence>
<dbReference type="PANTHER" id="PTHR15034">
    <property type="entry name" value="DEATH DOMAIN-CONTAINING PROTEIN CRADD"/>
    <property type="match status" value="1"/>
</dbReference>
<dbReference type="GO" id="GO:0070513">
    <property type="term" value="F:death domain binding"/>
    <property type="evidence" value="ECO:0007669"/>
    <property type="project" value="InterPro"/>
</dbReference>
<dbReference type="SUPFAM" id="SSF47986">
    <property type="entry name" value="DEATH domain"/>
    <property type="match status" value="1"/>
</dbReference>
<evidence type="ECO:0000256" key="1">
    <source>
        <dbReference type="SAM" id="MobiDB-lite"/>
    </source>
</evidence>
<dbReference type="InterPro" id="IPR037939">
    <property type="entry name" value="CRADD"/>
</dbReference>
<dbReference type="PANTHER" id="PTHR15034:SF5">
    <property type="entry name" value="DEATH DOMAIN-CONTAINING PROTEIN CRADD"/>
    <property type="match status" value="1"/>
</dbReference>
<reference evidence="4" key="1">
    <citation type="submission" date="2025-08" db="UniProtKB">
        <authorList>
            <consortium name="RefSeq"/>
        </authorList>
    </citation>
    <scope>IDENTIFICATION</scope>
</reference>